<sequence>MLIVGIYVAWNLTLGLALWLLPVADQILAWALGRGDFNWFHNGLHGFETRLSRVGQGADPWSLILLMLTFLGFWFGTALTLRLFHNRRLSGLFGRAPVVLRDFTLGVAMMAMIGGGIALFLSQTPLLPQLQLATDPALWLLFLPLALLGILIQTGAEELVFRGYIQGQLAARFASPLVYLSLPTILFGLAHYNPAEMGTNTWLVVATTGLFGLAASDLTARSGSLGLAWGLHFANNVLAILLVSVMGGLDGLALLQLAETGASADLLKPLLISDMLLMVSVWAACRLWLRRR</sequence>
<feature type="transmembrane region" description="Helical" evidence="1">
    <location>
        <begin position="269"/>
        <end position="289"/>
    </location>
</feature>
<dbReference type="GO" id="GO:0008237">
    <property type="term" value="F:metallopeptidase activity"/>
    <property type="evidence" value="ECO:0007669"/>
    <property type="project" value="UniProtKB-KW"/>
</dbReference>
<keyword evidence="3" id="KW-0482">Metalloprotease</keyword>
<dbReference type="InterPro" id="IPR003675">
    <property type="entry name" value="Rce1/LyrA-like_dom"/>
</dbReference>
<dbReference type="EMBL" id="QDKM01000006">
    <property type="protein sequence ID" value="PVH28272.1"/>
    <property type="molecule type" value="Genomic_DNA"/>
</dbReference>
<feature type="domain" description="CAAX prenyl protease 2/Lysostaphin resistance protein A-like" evidence="2">
    <location>
        <begin position="141"/>
        <end position="238"/>
    </location>
</feature>
<feature type="transmembrane region" description="Helical" evidence="1">
    <location>
        <begin position="201"/>
        <end position="220"/>
    </location>
</feature>
<feature type="transmembrane region" description="Helical" evidence="1">
    <location>
        <begin position="136"/>
        <end position="156"/>
    </location>
</feature>
<proteinExistence type="predicted"/>
<comment type="caution">
    <text evidence="3">The sequence shown here is derived from an EMBL/GenBank/DDBJ whole genome shotgun (WGS) entry which is preliminary data.</text>
</comment>
<name>A0A2T8HSJ3_9RHOB</name>
<keyword evidence="1" id="KW-0812">Transmembrane</keyword>
<keyword evidence="3" id="KW-0645">Protease</keyword>
<evidence type="ECO:0000313" key="4">
    <source>
        <dbReference type="Proteomes" id="UP000245911"/>
    </source>
</evidence>
<dbReference type="GO" id="GO:0004175">
    <property type="term" value="F:endopeptidase activity"/>
    <property type="evidence" value="ECO:0007669"/>
    <property type="project" value="UniProtKB-ARBA"/>
</dbReference>
<keyword evidence="1" id="KW-0472">Membrane</keyword>
<dbReference type="GO" id="GO:0006508">
    <property type="term" value="P:proteolysis"/>
    <property type="evidence" value="ECO:0007669"/>
    <property type="project" value="UniProtKB-KW"/>
</dbReference>
<keyword evidence="3" id="KW-0378">Hydrolase</keyword>
<evidence type="ECO:0000256" key="1">
    <source>
        <dbReference type="SAM" id="Phobius"/>
    </source>
</evidence>
<dbReference type="InterPro" id="IPR052710">
    <property type="entry name" value="CAAX_protease"/>
</dbReference>
<dbReference type="OrthoDB" id="7171777at2"/>
<reference evidence="3 4" key="1">
    <citation type="submission" date="2018-04" db="EMBL/GenBank/DDBJ databases">
        <title>Pararhodobacter oceanense sp. nov., isolated from marine intertidal sediment.</title>
        <authorList>
            <person name="Wang X.-L."/>
            <person name="Du Z.-J."/>
        </authorList>
    </citation>
    <scope>NUCLEOTIDE SEQUENCE [LARGE SCALE GENOMIC DNA]</scope>
    <source>
        <strain evidence="3 4">AM505</strain>
    </source>
</reference>
<keyword evidence="4" id="KW-1185">Reference proteome</keyword>
<feature type="transmembrane region" description="Helical" evidence="1">
    <location>
        <begin position="61"/>
        <end position="84"/>
    </location>
</feature>
<gene>
    <name evidence="3" type="ORF">DDE20_13900</name>
</gene>
<feature type="transmembrane region" description="Helical" evidence="1">
    <location>
        <begin position="105"/>
        <end position="124"/>
    </location>
</feature>
<organism evidence="3 4">
    <name type="scientific">Pararhodobacter oceanensis</name>
    <dbReference type="NCBI Taxonomy" id="2172121"/>
    <lineage>
        <taxon>Bacteria</taxon>
        <taxon>Pseudomonadati</taxon>
        <taxon>Pseudomonadota</taxon>
        <taxon>Alphaproteobacteria</taxon>
        <taxon>Rhodobacterales</taxon>
        <taxon>Paracoccaceae</taxon>
        <taxon>Pararhodobacter</taxon>
    </lineage>
</organism>
<dbReference type="Pfam" id="PF02517">
    <property type="entry name" value="Rce1-like"/>
    <property type="match status" value="1"/>
</dbReference>
<feature type="transmembrane region" description="Helical" evidence="1">
    <location>
        <begin position="177"/>
        <end position="195"/>
    </location>
</feature>
<dbReference type="AlphaFoldDB" id="A0A2T8HSJ3"/>
<keyword evidence="1" id="KW-1133">Transmembrane helix</keyword>
<feature type="transmembrane region" description="Helical" evidence="1">
    <location>
        <begin position="227"/>
        <end position="249"/>
    </location>
</feature>
<dbReference type="GO" id="GO:0080120">
    <property type="term" value="P:CAAX-box protein maturation"/>
    <property type="evidence" value="ECO:0007669"/>
    <property type="project" value="UniProtKB-ARBA"/>
</dbReference>
<evidence type="ECO:0000259" key="2">
    <source>
        <dbReference type="Pfam" id="PF02517"/>
    </source>
</evidence>
<accession>A0A2T8HSJ3</accession>
<dbReference type="PANTHER" id="PTHR36435:SF1">
    <property type="entry name" value="CAAX AMINO TERMINAL PROTEASE FAMILY PROTEIN"/>
    <property type="match status" value="1"/>
</dbReference>
<protein>
    <submittedName>
        <fullName evidence="3">CPBP family intramembrane metalloprotease</fullName>
    </submittedName>
</protein>
<evidence type="ECO:0000313" key="3">
    <source>
        <dbReference type="EMBL" id="PVH28272.1"/>
    </source>
</evidence>
<feature type="transmembrane region" description="Helical" evidence="1">
    <location>
        <begin position="12"/>
        <end position="32"/>
    </location>
</feature>
<dbReference type="PANTHER" id="PTHR36435">
    <property type="entry name" value="SLR1288 PROTEIN"/>
    <property type="match status" value="1"/>
</dbReference>
<dbReference type="Proteomes" id="UP000245911">
    <property type="component" value="Unassembled WGS sequence"/>
</dbReference>